<dbReference type="STRING" id="946362.F2U061"/>
<gene>
    <name evidence="8" type="ORF">PTSG_01377</name>
</gene>
<dbReference type="eggNOG" id="KOG4399">
    <property type="taxonomic scope" value="Eukaryota"/>
</dbReference>
<evidence type="ECO:0000256" key="6">
    <source>
        <dbReference type="SAM" id="MobiDB-lite"/>
    </source>
</evidence>
<dbReference type="OrthoDB" id="431817at2759"/>
<sequence length="575" mass="64156">MDVWGELGKRVPTCPHGPLLLFETHTQESMHAFTKDKEENEENEGEARGRGRASNKQPSPHTHVDIATRQRYSFCRTCSRLLLASQRKKHPRSHDVVAHVPTHQLQQPTLLLQPASKRRQNAQYLFSPHDTAFVLQKLRQLGAQRVVCMGCPSIHEAIQQQNRHPEDKEQQATHHHHHHHHHQQQQQQQQQQHSLGKGEHSVVCDSDGTCLDSMLLDLDDRFAQFFPTSYAKFNMLNTFFFDRTEQMRALDFIASADALVVDPPFGCPLAALAHAIHWIQDRSPRGRAMPVLLFFPYFSAAGLAHVVPELKRSNYCVTYTNHKTYTQPAPALARAPAGNIVADAATPPAPGKKGMQRKHKYRHKKGKQRSKGSDSASQDVETNNNNNSSNAGPARLKASPVRIFTNIPLSSFSLPSNHYRFCEECQLWTFKHAPHCSACGVCPSLNGEPYHHCTECKTCVKPRRVHCGRCRRCVPASSHKCGVQLREASGQCFLCGGRGHAMMQCKRRPEHLRHLAAVCKAALPEQTLAAVSALQTSRTQHASSAATSISSSSSTPTLSTTPTSASPQPRKRAKQ</sequence>
<organism evidence="9">
    <name type="scientific">Salpingoeca rosetta (strain ATCC 50818 / BSB-021)</name>
    <dbReference type="NCBI Taxonomy" id="946362"/>
    <lineage>
        <taxon>Eukaryota</taxon>
        <taxon>Choanoflagellata</taxon>
        <taxon>Craspedida</taxon>
        <taxon>Salpingoecidae</taxon>
        <taxon>Salpingoeca</taxon>
    </lineage>
</organism>
<feature type="compositionally biased region" description="Low complexity" evidence="6">
    <location>
        <begin position="542"/>
        <end position="567"/>
    </location>
</feature>
<dbReference type="InterPro" id="IPR039846">
    <property type="entry name" value="ZCCHC4"/>
</dbReference>
<dbReference type="FunCoup" id="F2U061">
    <property type="interactions" value="1088"/>
</dbReference>
<dbReference type="GO" id="GO:0005730">
    <property type="term" value="C:nucleolus"/>
    <property type="evidence" value="ECO:0007669"/>
    <property type="project" value="TreeGrafter"/>
</dbReference>
<dbReference type="KEGG" id="sre:PTSG_01377"/>
<feature type="region of interest" description="Disordered" evidence="6">
    <location>
        <begin position="541"/>
        <end position="575"/>
    </location>
</feature>
<evidence type="ECO:0000313" key="8">
    <source>
        <dbReference type="EMBL" id="EGD80789.1"/>
    </source>
</evidence>
<name>F2U061_SALR5</name>
<dbReference type="Proteomes" id="UP000007799">
    <property type="component" value="Unassembled WGS sequence"/>
</dbReference>
<keyword evidence="5" id="KW-0863">Zinc-finger</keyword>
<comment type="subcellular location">
    <subcellularLocation>
        <location evidence="1">Cytoplasm</location>
    </subcellularLocation>
</comment>
<feature type="compositionally biased region" description="Polar residues" evidence="6">
    <location>
        <begin position="373"/>
        <end position="382"/>
    </location>
</feature>
<dbReference type="OMA" id="FPYFMEH"/>
<dbReference type="InParanoid" id="F2U061"/>
<dbReference type="GO" id="GO:0008270">
    <property type="term" value="F:zinc ion binding"/>
    <property type="evidence" value="ECO:0007669"/>
    <property type="project" value="UniProtKB-KW"/>
</dbReference>
<keyword evidence="4" id="KW-0808">Transferase</keyword>
<keyword evidence="3" id="KW-0489">Methyltransferase</keyword>
<feature type="domain" description="CTCHY-type" evidence="7">
    <location>
        <begin position="417"/>
        <end position="481"/>
    </location>
</feature>
<dbReference type="SUPFAM" id="SSF161245">
    <property type="entry name" value="Zinc hairpin stack"/>
    <property type="match status" value="1"/>
</dbReference>
<dbReference type="GeneID" id="16077947"/>
<dbReference type="PANTHER" id="PTHR13493:SF3">
    <property type="entry name" value="RRNA N6-ADENOSINE-METHYLTRANSFERASE ZCCHC4"/>
    <property type="match status" value="1"/>
</dbReference>
<feature type="compositionally biased region" description="Basic and acidic residues" evidence="6">
    <location>
        <begin position="28"/>
        <end position="38"/>
    </location>
</feature>
<keyword evidence="2" id="KW-0963">Cytoplasm</keyword>
<accession>F2U061</accession>
<feature type="region of interest" description="Disordered" evidence="6">
    <location>
        <begin position="28"/>
        <end position="63"/>
    </location>
</feature>
<evidence type="ECO:0000256" key="4">
    <source>
        <dbReference type="ARBA" id="ARBA00022679"/>
    </source>
</evidence>
<feature type="region of interest" description="Disordered" evidence="6">
    <location>
        <begin position="159"/>
        <end position="200"/>
    </location>
</feature>
<evidence type="ECO:0000256" key="1">
    <source>
        <dbReference type="ARBA" id="ARBA00004496"/>
    </source>
</evidence>
<reference evidence="8" key="1">
    <citation type="submission" date="2009-08" db="EMBL/GenBank/DDBJ databases">
        <title>Annotation of Salpingoeca rosetta.</title>
        <authorList>
            <consortium name="The Broad Institute Genome Sequencing Platform"/>
            <person name="Russ C."/>
            <person name="Cuomo C."/>
            <person name="Burger G."/>
            <person name="Gray M.W."/>
            <person name="Holland P.W.H."/>
            <person name="King N."/>
            <person name="Lang F.B.F."/>
            <person name="Roger A.J."/>
            <person name="Ruiz-Trillo I."/>
            <person name="Young S.K."/>
            <person name="Zeng Q."/>
            <person name="Gargeya S."/>
            <person name="Alvarado L."/>
            <person name="Berlin A."/>
            <person name="Chapman S.B."/>
            <person name="Chen Z."/>
            <person name="Freedman E."/>
            <person name="Gellesch M."/>
            <person name="Goldberg J."/>
            <person name="Griggs A."/>
            <person name="Gujja S."/>
            <person name="Heilman E."/>
            <person name="Heiman D."/>
            <person name="Howarth C."/>
            <person name="Mehta T."/>
            <person name="Neiman D."/>
            <person name="Pearson M."/>
            <person name="Roberts A."/>
            <person name="Saif S."/>
            <person name="Shea T."/>
            <person name="Shenoy N."/>
            <person name="Sisk P."/>
            <person name="Stolte C."/>
            <person name="Sykes S."/>
            <person name="White J."/>
            <person name="Yandava C."/>
            <person name="Haas B."/>
            <person name="Nusbaum C."/>
            <person name="Birren B."/>
        </authorList>
    </citation>
    <scope>NUCLEOTIDE SEQUENCE [LARGE SCALE GENOMIC DNA]</scope>
    <source>
        <strain evidence="8">ATCC 50818</strain>
    </source>
</reference>
<dbReference type="PROSITE" id="PS51270">
    <property type="entry name" value="ZF_CTCHY"/>
    <property type="match status" value="1"/>
</dbReference>
<dbReference type="AlphaFoldDB" id="F2U061"/>
<feature type="compositionally biased region" description="Basic and acidic residues" evidence="6">
    <location>
        <begin position="163"/>
        <end position="172"/>
    </location>
</feature>
<feature type="region of interest" description="Disordered" evidence="6">
    <location>
        <begin position="342"/>
        <end position="394"/>
    </location>
</feature>
<feature type="compositionally biased region" description="Basic residues" evidence="6">
    <location>
        <begin position="173"/>
        <end position="183"/>
    </location>
</feature>
<evidence type="ECO:0000313" key="9">
    <source>
        <dbReference type="Proteomes" id="UP000007799"/>
    </source>
</evidence>
<feature type="compositionally biased region" description="Basic residues" evidence="6">
    <location>
        <begin position="354"/>
        <end position="370"/>
    </location>
</feature>
<dbReference type="PROSITE" id="PS50216">
    <property type="entry name" value="DHHC"/>
    <property type="match status" value="2"/>
</dbReference>
<dbReference type="EMBL" id="GL832958">
    <property type="protein sequence ID" value="EGD80789.1"/>
    <property type="molecule type" value="Genomic_DNA"/>
</dbReference>
<keyword evidence="5" id="KW-0862">Zinc</keyword>
<dbReference type="RefSeq" id="XP_004997350.1">
    <property type="nucleotide sequence ID" value="XM_004997293.1"/>
</dbReference>
<evidence type="ECO:0000256" key="2">
    <source>
        <dbReference type="ARBA" id="ARBA00022490"/>
    </source>
</evidence>
<dbReference type="InterPro" id="IPR017921">
    <property type="entry name" value="Znf_CTCHY"/>
</dbReference>
<dbReference type="Pfam" id="PF10237">
    <property type="entry name" value="N6-adenineMlase"/>
    <property type="match status" value="1"/>
</dbReference>
<keyword evidence="9" id="KW-1185">Reference proteome</keyword>
<evidence type="ECO:0000256" key="3">
    <source>
        <dbReference type="ARBA" id="ARBA00022603"/>
    </source>
</evidence>
<proteinExistence type="predicted"/>
<keyword evidence="5" id="KW-0479">Metal-binding</keyword>
<dbReference type="GO" id="GO:0008988">
    <property type="term" value="F:rRNA (adenine-N6-)-methyltransferase activity"/>
    <property type="evidence" value="ECO:0007669"/>
    <property type="project" value="InterPro"/>
</dbReference>
<dbReference type="GO" id="GO:0005737">
    <property type="term" value="C:cytoplasm"/>
    <property type="evidence" value="ECO:0007669"/>
    <property type="project" value="UniProtKB-SubCell"/>
</dbReference>
<protein>
    <recommendedName>
        <fullName evidence="7">CTCHY-type domain-containing protein</fullName>
    </recommendedName>
</protein>
<dbReference type="InterPro" id="IPR041370">
    <property type="entry name" value="Mlase_EEF1AKMT1/ZCCHC4"/>
</dbReference>
<feature type="compositionally biased region" description="Low complexity" evidence="6">
    <location>
        <begin position="184"/>
        <end position="193"/>
    </location>
</feature>
<evidence type="ECO:0000256" key="5">
    <source>
        <dbReference type="PROSITE-ProRule" id="PRU00965"/>
    </source>
</evidence>
<evidence type="ECO:0000259" key="7">
    <source>
        <dbReference type="PROSITE" id="PS51270"/>
    </source>
</evidence>
<dbReference type="InterPro" id="IPR037275">
    <property type="entry name" value="Znf_CTCHY_sf"/>
</dbReference>
<dbReference type="PANTHER" id="PTHR13493">
    <property type="entry name" value="ZINC FINGER CCHC DOMAIN-CONTAINING"/>
    <property type="match status" value="1"/>
</dbReference>